<feature type="transmembrane region" description="Helical" evidence="1">
    <location>
        <begin position="467"/>
        <end position="486"/>
    </location>
</feature>
<sequence length="857" mass="92746">MSNKAYEIAFRLGARMDSSMRTAFANANQNLNNMNNNVGNLNSRAGRLTSSMGSMKGAIIGIGAVVASAFAVDKIVDFGKKMIETTADIEAKQEQYIQVMGKMKGSTDKYLNSMSATWNKHPVELQETYMQYVAILKGKGIEEGKAHGIAQQYLDRTVDANAFANEGMADTTARFMGMIKGEYTSVDTAMVNTSASMMSDRGLKEYGKKWANLTAEQQETVKTMVALEQHTSSGVLGQGAREAQSYENNVKMLKNTYNEMLVKFGSPILPIVNDQLRNIVGVIKKIDVDKVIEGFKRFASHLPDIKKVSGALGSVKDVAFGAFSKLSPIFSKAASSLQGAFAKVKTYWTENSAQIIQGALGIINNIRPIFVRIGQVVLNVFRQISEFWSKNGSSYISAMTNVFKVVGTVFNSIIGIVKTVIAIISPFVEQIVAFLLRIVDQLLVFWNENGAQITQAVQNIFAGINKVIQVLAPVILLVLNSVWNNVKGVIQGALKIILGLVKIFASVFTGDWAGMWTGVKQLFSGVIQFLWNLWNLMMMGKLVKGIATIAKAFWGFLKGLGPKIATSVQYYYHLFMDKFYQIGIGILRTITSSVGKIVGVARDAVTRFVTIFQMARTFGVNIFMSIVSAIRGVFSGIFGFIGNTVSSVIGAVLGKVSGFIGSIQGFMGMLWGHISSVFLNIQTAMAAPFNFLQTLVQSVVSAVSGLVGGLFTGVTAAGKGAINALVMAANAMIGGVNKIRLDVPEWVPGIGGQTIGFNLPQIPMLAKGGITTGPTLAMIGEGAEQEAVLPLSKLQALLGGSNKGNSNAQYIYSPSYVVQNNATKKDVEEVSSKGFQEFKRWTKEVQSDEERLSFSKG</sequence>
<keyword evidence="1" id="KW-0472">Membrane</keyword>
<evidence type="ECO:0008006" key="4">
    <source>
        <dbReference type="Google" id="ProtNLM"/>
    </source>
</evidence>
<dbReference type="Proteomes" id="UP000698173">
    <property type="component" value="Unassembled WGS sequence"/>
</dbReference>
<name>A0A921KGD6_SPOPS</name>
<keyword evidence="1" id="KW-0812">Transmembrane</keyword>
<evidence type="ECO:0000256" key="1">
    <source>
        <dbReference type="SAM" id="Phobius"/>
    </source>
</evidence>
<organism evidence="2 3">
    <name type="scientific">Sporosarcina psychrophila</name>
    <name type="common">Bacillus psychrophilus</name>
    <dbReference type="NCBI Taxonomy" id="1476"/>
    <lineage>
        <taxon>Bacteria</taxon>
        <taxon>Bacillati</taxon>
        <taxon>Bacillota</taxon>
        <taxon>Bacilli</taxon>
        <taxon>Bacillales</taxon>
        <taxon>Caryophanaceae</taxon>
        <taxon>Sporosarcina</taxon>
    </lineage>
</organism>
<feature type="transmembrane region" description="Helical" evidence="1">
    <location>
        <begin position="533"/>
        <end position="554"/>
    </location>
</feature>
<gene>
    <name evidence="2" type="ORF">K8V56_20675</name>
</gene>
<reference evidence="2" key="2">
    <citation type="submission" date="2021-09" db="EMBL/GenBank/DDBJ databases">
        <authorList>
            <person name="Gilroy R."/>
        </authorList>
    </citation>
    <scope>NUCLEOTIDE SEQUENCE</scope>
    <source>
        <strain evidence="2">CHK171-7178</strain>
    </source>
</reference>
<feature type="transmembrane region" description="Helical" evidence="1">
    <location>
        <begin position="648"/>
        <end position="671"/>
    </location>
</feature>
<dbReference type="PANTHER" id="PTHR37813">
    <property type="entry name" value="FELS-2 PROPHAGE PROTEIN"/>
    <property type="match status" value="1"/>
</dbReference>
<reference evidence="2" key="1">
    <citation type="journal article" date="2021" name="PeerJ">
        <title>Extensive microbial diversity within the chicken gut microbiome revealed by metagenomics and culture.</title>
        <authorList>
            <person name="Gilroy R."/>
            <person name="Ravi A."/>
            <person name="Getino M."/>
            <person name="Pursley I."/>
            <person name="Horton D.L."/>
            <person name="Alikhan N.F."/>
            <person name="Baker D."/>
            <person name="Gharbi K."/>
            <person name="Hall N."/>
            <person name="Watson M."/>
            <person name="Adriaenssens E.M."/>
            <person name="Foster-Nyarko E."/>
            <person name="Jarju S."/>
            <person name="Secka A."/>
            <person name="Antonio M."/>
            <person name="Oren A."/>
            <person name="Chaudhuri R.R."/>
            <person name="La Ragione R."/>
            <person name="Hildebrand F."/>
            <person name="Pallen M.J."/>
        </authorList>
    </citation>
    <scope>NUCLEOTIDE SEQUENCE</scope>
    <source>
        <strain evidence="2">CHK171-7178</strain>
    </source>
</reference>
<proteinExistence type="predicted"/>
<dbReference type="AlphaFoldDB" id="A0A921KGD6"/>
<evidence type="ECO:0000313" key="3">
    <source>
        <dbReference type="Proteomes" id="UP000698173"/>
    </source>
</evidence>
<accession>A0A921KGD6</accession>
<dbReference type="EMBL" id="DYWT01000310">
    <property type="protein sequence ID" value="HJF34184.1"/>
    <property type="molecule type" value="Genomic_DNA"/>
</dbReference>
<feature type="transmembrane region" description="Helical" evidence="1">
    <location>
        <begin position="622"/>
        <end position="642"/>
    </location>
</feature>
<evidence type="ECO:0000313" key="2">
    <source>
        <dbReference type="EMBL" id="HJF34184.1"/>
    </source>
</evidence>
<dbReference type="PANTHER" id="PTHR37813:SF1">
    <property type="entry name" value="FELS-2 PROPHAGE PROTEIN"/>
    <property type="match status" value="1"/>
</dbReference>
<feature type="transmembrane region" description="Helical" evidence="1">
    <location>
        <begin position="493"/>
        <end position="513"/>
    </location>
</feature>
<protein>
    <recommendedName>
        <fullName evidence="4">Phage tail tape measure protein</fullName>
    </recommendedName>
</protein>
<comment type="caution">
    <text evidence="2">The sequence shown here is derived from an EMBL/GenBank/DDBJ whole genome shotgun (WGS) entry which is preliminary data.</text>
</comment>
<keyword evidence="1" id="KW-1133">Transmembrane helix</keyword>